<dbReference type="InterPro" id="IPR020624">
    <property type="entry name" value="Schiff_base-form_aldolases_CS"/>
</dbReference>
<dbReference type="GO" id="GO:0008840">
    <property type="term" value="F:4-hydroxy-tetrahydrodipicolinate synthase activity"/>
    <property type="evidence" value="ECO:0007669"/>
    <property type="project" value="TreeGrafter"/>
</dbReference>
<dbReference type="Proteomes" id="UP001174936">
    <property type="component" value="Unassembled WGS sequence"/>
</dbReference>
<dbReference type="EMBL" id="JAULSV010000003">
    <property type="protein sequence ID" value="KAK0648198.1"/>
    <property type="molecule type" value="Genomic_DNA"/>
</dbReference>
<gene>
    <name evidence="3" type="ORF">B0T16DRAFT_455689</name>
</gene>
<comment type="caution">
    <text evidence="3">The sequence shown here is derived from an EMBL/GenBank/DDBJ whole genome shotgun (WGS) entry which is preliminary data.</text>
</comment>
<evidence type="ECO:0000256" key="1">
    <source>
        <dbReference type="ARBA" id="ARBA00023239"/>
    </source>
</evidence>
<dbReference type="PROSITE" id="PS00665">
    <property type="entry name" value="DHDPS_1"/>
    <property type="match status" value="1"/>
</dbReference>
<keyword evidence="4" id="KW-1185">Reference proteome</keyword>
<accession>A0AA39Y929</accession>
<dbReference type="SUPFAM" id="SSF51569">
    <property type="entry name" value="Aldolase"/>
    <property type="match status" value="1"/>
</dbReference>
<dbReference type="CDD" id="cd00408">
    <property type="entry name" value="DHDPS-like"/>
    <property type="match status" value="1"/>
</dbReference>
<keyword evidence="2" id="KW-0704">Schiff base</keyword>
<reference evidence="3" key="1">
    <citation type="submission" date="2023-06" db="EMBL/GenBank/DDBJ databases">
        <title>Genome-scale phylogeny and comparative genomics of the fungal order Sordariales.</title>
        <authorList>
            <consortium name="Lawrence Berkeley National Laboratory"/>
            <person name="Hensen N."/>
            <person name="Bonometti L."/>
            <person name="Westerberg I."/>
            <person name="Brannstrom I.O."/>
            <person name="Guillou S."/>
            <person name="Cros-Aarteil S."/>
            <person name="Calhoun S."/>
            <person name="Haridas S."/>
            <person name="Kuo A."/>
            <person name="Mondo S."/>
            <person name="Pangilinan J."/>
            <person name="Riley R."/>
            <person name="Labutti K."/>
            <person name="Andreopoulos B."/>
            <person name="Lipzen A."/>
            <person name="Chen C."/>
            <person name="Yanf M."/>
            <person name="Daum C."/>
            <person name="Ng V."/>
            <person name="Clum A."/>
            <person name="Steindorff A."/>
            <person name="Ohm R."/>
            <person name="Martin F."/>
            <person name="Silar P."/>
            <person name="Natvig D."/>
            <person name="Lalanne C."/>
            <person name="Gautier V."/>
            <person name="Ament-Velasquez S.L."/>
            <person name="Kruys A."/>
            <person name="Hutchinson M.I."/>
            <person name="Powell A.J."/>
            <person name="Barry K."/>
            <person name="Miller A.N."/>
            <person name="Grigoriev I.V."/>
            <person name="Debuchy R."/>
            <person name="Gladieux P."/>
            <person name="Thoren M.H."/>
            <person name="Johannesson H."/>
        </authorList>
    </citation>
    <scope>NUCLEOTIDE SEQUENCE</scope>
    <source>
        <strain evidence="3">SMH2532-1</strain>
    </source>
</reference>
<dbReference type="InterPro" id="IPR013785">
    <property type="entry name" value="Aldolase_TIM"/>
</dbReference>
<organism evidence="3 4">
    <name type="scientific">Cercophora newfieldiana</name>
    <dbReference type="NCBI Taxonomy" id="92897"/>
    <lineage>
        <taxon>Eukaryota</taxon>
        <taxon>Fungi</taxon>
        <taxon>Dikarya</taxon>
        <taxon>Ascomycota</taxon>
        <taxon>Pezizomycotina</taxon>
        <taxon>Sordariomycetes</taxon>
        <taxon>Sordariomycetidae</taxon>
        <taxon>Sordariales</taxon>
        <taxon>Lasiosphaeriaceae</taxon>
        <taxon>Cercophora</taxon>
    </lineage>
</organism>
<dbReference type="SMART" id="SM01130">
    <property type="entry name" value="DHDPS"/>
    <property type="match status" value="1"/>
</dbReference>
<evidence type="ECO:0000256" key="2">
    <source>
        <dbReference type="ARBA" id="ARBA00023270"/>
    </source>
</evidence>
<dbReference type="AlphaFoldDB" id="A0AA39Y929"/>
<evidence type="ECO:0000313" key="4">
    <source>
        <dbReference type="Proteomes" id="UP001174936"/>
    </source>
</evidence>
<dbReference type="Gene3D" id="3.20.20.70">
    <property type="entry name" value="Aldolase class I"/>
    <property type="match status" value="1"/>
</dbReference>
<dbReference type="InterPro" id="IPR002220">
    <property type="entry name" value="DapA-like"/>
</dbReference>
<protein>
    <recommendedName>
        <fullName evidence="5">Dihydrodipicolinate synthetase</fullName>
    </recommendedName>
</protein>
<name>A0AA39Y929_9PEZI</name>
<dbReference type="PANTHER" id="PTHR12128">
    <property type="entry name" value="DIHYDRODIPICOLINATE SYNTHASE"/>
    <property type="match status" value="1"/>
</dbReference>
<proteinExistence type="predicted"/>
<evidence type="ECO:0000313" key="3">
    <source>
        <dbReference type="EMBL" id="KAK0648198.1"/>
    </source>
</evidence>
<sequence length="332" mass="35729">MAIPIPPKGVFVPSPTFFLPLAESSSSSTPYQPTVDIATQVAHSVFLARAGITGIVLLGSTGEAIHLSASERADLVSSVRRGLDDAGFPNYPLMAGVLTSGGIEETLQWLKEYAEAGAQWGLVLAPGYFGPGVGQEGLREWYEVVADRSPIPVLVYNYPGVTNGVVVQPETYTALAKHEKIVGCKMSHGNVSHHVQVSLDPEIDHDKFRVYSGFGQQLGPIVQFGAAGVIDGLAAFFPRTVVRLFSLLEQAEQDAATKAEILRLQYIVSRAEEFIVRYGILGIREGVTRAAGFGNLEGGRLPLRGRLAEADWEKGRKLLLEGIEATEASLKE</sequence>
<dbReference type="PRINTS" id="PR00146">
    <property type="entry name" value="DHPICSNTHASE"/>
</dbReference>
<dbReference type="Pfam" id="PF00701">
    <property type="entry name" value="DHDPS"/>
    <property type="match status" value="1"/>
</dbReference>
<evidence type="ECO:0008006" key="5">
    <source>
        <dbReference type="Google" id="ProtNLM"/>
    </source>
</evidence>
<keyword evidence="1" id="KW-0456">Lyase</keyword>
<dbReference type="PANTHER" id="PTHR12128:SF68">
    <property type="entry name" value="DIHYDRODIPICOLINATE SYNTHETASE"/>
    <property type="match status" value="1"/>
</dbReference>